<keyword evidence="4 9" id="KW-0378">Hydrolase</keyword>
<proteinExistence type="inferred from homology"/>
<dbReference type="InterPro" id="IPR036225">
    <property type="entry name" value="SRP/SRP_N"/>
</dbReference>
<dbReference type="SMART" id="SM00382">
    <property type="entry name" value="AAA"/>
    <property type="match status" value="1"/>
</dbReference>
<dbReference type="Gene3D" id="1.20.120.140">
    <property type="entry name" value="Signal recognition particle SRP54, nucleotide-binding domain"/>
    <property type="match status" value="1"/>
</dbReference>
<evidence type="ECO:0000256" key="7">
    <source>
        <dbReference type="ARBA" id="ARBA00023170"/>
    </source>
</evidence>
<feature type="binding site" evidence="9">
    <location>
        <begin position="257"/>
        <end position="260"/>
    </location>
    <ligand>
        <name>GTP</name>
        <dbReference type="ChEBI" id="CHEBI:37565"/>
    </ligand>
</feature>
<feature type="domain" description="SRP54-type proteins GTP-binding" evidence="11">
    <location>
        <begin position="104"/>
        <end position="305"/>
    </location>
</feature>
<dbReference type="FunFam" id="3.40.50.300:FF:000053">
    <property type="entry name" value="Signal recognition particle receptor FtsY"/>
    <property type="match status" value="1"/>
</dbReference>
<dbReference type="PANTHER" id="PTHR43134">
    <property type="entry name" value="SIGNAL RECOGNITION PARTICLE RECEPTOR SUBUNIT ALPHA"/>
    <property type="match status" value="1"/>
</dbReference>
<dbReference type="Pfam" id="PF00448">
    <property type="entry name" value="SRP54"/>
    <property type="match status" value="1"/>
</dbReference>
<dbReference type="InterPro" id="IPR004390">
    <property type="entry name" value="SR_rcpt_FtsY"/>
</dbReference>
<comment type="subunit">
    <text evidence="9">Part of the signal recognition particle protein translocation system, which is composed of SRP and FtsY.</text>
</comment>
<keyword evidence="14" id="KW-1185">Reference proteome</keyword>
<dbReference type="SUPFAM" id="SSF52540">
    <property type="entry name" value="P-loop containing nucleoside triphosphate hydrolases"/>
    <property type="match status" value="1"/>
</dbReference>
<comment type="similarity">
    <text evidence="9">Belongs to the GTP-binding SRP family. FtsY subfamily.</text>
</comment>
<evidence type="ECO:0000259" key="11">
    <source>
        <dbReference type="SMART" id="SM00962"/>
    </source>
</evidence>
<dbReference type="SMART" id="SM00962">
    <property type="entry name" value="SRP54"/>
    <property type="match status" value="1"/>
</dbReference>
<feature type="domain" description="Signal recognition particle SRP54 helical bundle" evidence="12">
    <location>
        <begin position="8"/>
        <end position="89"/>
    </location>
</feature>
<comment type="caution">
    <text evidence="13">The sequence shown here is derived from an EMBL/GenBank/DDBJ whole genome shotgun (WGS) entry which is preliminary data.</text>
</comment>
<comment type="function">
    <text evidence="9">Involved in targeting and insertion of nascent membrane proteins into the cytoplasmic membrane. Acts as a receptor for the complex formed by the signal recognition particle (SRP) and the ribosome-nascent chain (RNC).</text>
</comment>
<dbReference type="SMART" id="SM00963">
    <property type="entry name" value="SRP54_N"/>
    <property type="match status" value="1"/>
</dbReference>
<dbReference type="EC" id="3.6.5.4" evidence="9"/>
<dbReference type="RefSeq" id="WP_154419273.1">
    <property type="nucleotide sequence ID" value="NZ_VUNS01000016.1"/>
</dbReference>
<reference evidence="13 14" key="1">
    <citation type="submission" date="2019-08" db="EMBL/GenBank/DDBJ databases">
        <title>In-depth cultivation of the pig gut microbiome towards novel bacterial diversity and tailored functional studies.</title>
        <authorList>
            <person name="Wylensek D."/>
            <person name="Hitch T.C.A."/>
            <person name="Clavel T."/>
        </authorList>
    </citation>
    <scope>NUCLEOTIDE SEQUENCE [LARGE SCALE GENOMIC DNA]</scope>
    <source>
        <strain evidence="13 14">BBE-744-WT-12</strain>
    </source>
</reference>
<gene>
    <name evidence="9 13" type="primary">ftsY</name>
    <name evidence="13" type="ORF">FYJ85_13950</name>
</gene>
<dbReference type="InterPro" id="IPR013822">
    <property type="entry name" value="Signal_recog_particl_SRP54_hlx"/>
</dbReference>
<evidence type="ECO:0000256" key="1">
    <source>
        <dbReference type="ARBA" id="ARBA00022475"/>
    </source>
</evidence>
<keyword evidence="7 9" id="KW-0675">Receptor</keyword>
<accession>A0A844G5G9</accession>
<dbReference type="EMBL" id="VUNS01000016">
    <property type="protein sequence ID" value="MST98142.1"/>
    <property type="molecule type" value="Genomic_DNA"/>
</dbReference>
<dbReference type="GO" id="GO:0003924">
    <property type="term" value="F:GTPase activity"/>
    <property type="evidence" value="ECO:0007669"/>
    <property type="project" value="UniProtKB-UniRule"/>
</dbReference>
<dbReference type="InterPro" id="IPR027417">
    <property type="entry name" value="P-loop_NTPase"/>
</dbReference>
<dbReference type="HAMAP" id="MF_00920">
    <property type="entry name" value="FtsY"/>
    <property type="match status" value="1"/>
</dbReference>
<feature type="binding site" evidence="9">
    <location>
        <begin position="193"/>
        <end position="197"/>
    </location>
    <ligand>
        <name>GTP</name>
        <dbReference type="ChEBI" id="CHEBI:37565"/>
    </ligand>
</feature>
<keyword evidence="5 9" id="KW-0342">GTP-binding</keyword>
<dbReference type="GO" id="GO:0005886">
    <property type="term" value="C:plasma membrane"/>
    <property type="evidence" value="ECO:0007669"/>
    <property type="project" value="UniProtKB-SubCell"/>
</dbReference>
<keyword evidence="3 9" id="KW-0547">Nucleotide-binding</keyword>
<evidence type="ECO:0000256" key="6">
    <source>
        <dbReference type="ARBA" id="ARBA00023136"/>
    </source>
</evidence>
<dbReference type="Pfam" id="PF02881">
    <property type="entry name" value="SRP54_N"/>
    <property type="match status" value="1"/>
</dbReference>
<dbReference type="InterPro" id="IPR000897">
    <property type="entry name" value="SRP54_GTPase_dom"/>
</dbReference>
<dbReference type="Gene3D" id="3.40.50.300">
    <property type="entry name" value="P-loop containing nucleotide triphosphate hydrolases"/>
    <property type="match status" value="1"/>
</dbReference>
<name>A0A844G5G9_9BACT</name>
<keyword evidence="6 9" id="KW-0472">Membrane</keyword>
<sequence length="312" mass="33769">MKSIFSIFKRGLEKTTTKVARTIGSIFTGVKAHSAESFDELEELLIAADFGVPASLRIVGEIRDRYERGAIATNADLARIASETVKDILRQRARAIHTGEPGKPTVILMVGVNGSGKTTTIGKLAARFRADGRRVVLAACDTFRAAAVEQLQLWGERTDSQVVSAKHGADPASVAYDATQAALARNADYLLIDTAGRQHNQKGLMDELAKIRRSIEKVYPGAPHEVWLTVDASLGGNVLNQAREFSKTTGVTGLVLTKLDGTGKGGMVVALHQEFELPTFFIGLGEQPEDLQPFSPEYYADALFGEEAPREE</sequence>
<dbReference type="GO" id="GO:0005737">
    <property type="term" value="C:cytoplasm"/>
    <property type="evidence" value="ECO:0007669"/>
    <property type="project" value="UniProtKB-SubCell"/>
</dbReference>
<feature type="binding site" evidence="9">
    <location>
        <begin position="111"/>
        <end position="118"/>
    </location>
    <ligand>
        <name>GTP</name>
        <dbReference type="ChEBI" id="CHEBI:37565"/>
    </ligand>
</feature>
<evidence type="ECO:0000256" key="8">
    <source>
        <dbReference type="ARBA" id="ARBA00048027"/>
    </source>
</evidence>
<comment type="catalytic activity">
    <reaction evidence="8 9">
        <text>GTP + H2O = GDP + phosphate + H(+)</text>
        <dbReference type="Rhea" id="RHEA:19669"/>
        <dbReference type="ChEBI" id="CHEBI:15377"/>
        <dbReference type="ChEBI" id="CHEBI:15378"/>
        <dbReference type="ChEBI" id="CHEBI:37565"/>
        <dbReference type="ChEBI" id="CHEBI:43474"/>
        <dbReference type="ChEBI" id="CHEBI:58189"/>
        <dbReference type="EC" id="3.6.5.4"/>
    </reaction>
</comment>
<protein>
    <recommendedName>
        <fullName evidence="9">Signal recognition particle receptor FtsY</fullName>
        <shortName evidence="9">SRP receptor</shortName>
        <ecNumber evidence="9">3.6.5.4</ecNumber>
    </recommendedName>
</protein>
<evidence type="ECO:0000256" key="3">
    <source>
        <dbReference type="ARBA" id="ARBA00022741"/>
    </source>
</evidence>
<dbReference type="SUPFAM" id="SSF47364">
    <property type="entry name" value="Domain of the SRP/SRP receptor G-proteins"/>
    <property type="match status" value="1"/>
</dbReference>
<evidence type="ECO:0000256" key="4">
    <source>
        <dbReference type="ARBA" id="ARBA00022801"/>
    </source>
</evidence>
<dbReference type="GO" id="GO:0006614">
    <property type="term" value="P:SRP-dependent cotranslational protein targeting to membrane"/>
    <property type="evidence" value="ECO:0007669"/>
    <property type="project" value="InterPro"/>
</dbReference>
<dbReference type="Proteomes" id="UP000435649">
    <property type="component" value="Unassembled WGS sequence"/>
</dbReference>
<evidence type="ECO:0000256" key="5">
    <source>
        <dbReference type="ARBA" id="ARBA00023134"/>
    </source>
</evidence>
<evidence type="ECO:0000256" key="9">
    <source>
        <dbReference type="HAMAP-Rule" id="MF_00920"/>
    </source>
</evidence>
<feature type="domain" description="AAA+ ATPase" evidence="10">
    <location>
        <begin position="103"/>
        <end position="281"/>
    </location>
</feature>
<evidence type="ECO:0000259" key="12">
    <source>
        <dbReference type="SMART" id="SM00963"/>
    </source>
</evidence>
<dbReference type="InterPro" id="IPR042101">
    <property type="entry name" value="SRP54_N_sf"/>
</dbReference>
<evidence type="ECO:0000313" key="14">
    <source>
        <dbReference type="Proteomes" id="UP000435649"/>
    </source>
</evidence>
<dbReference type="NCBIfam" id="TIGR00064">
    <property type="entry name" value="ftsY"/>
    <property type="match status" value="1"/>
</dbReference>
<evidence type="ECO:0000256" key="2">
    <source>
        <dbReference type="ARBA" id="ARBA00022490"/>
    </source>
</evidence>
<evidence type="ECO:0000313" key="13">
    <source>
        <dbReference type="EMBL" id="MST98142.1"/>
    </source>
</evidence>
<dbReference type="AlphaFoldDB" id="A0A844G5G9"/>
<dbReference type="GO" id="GO:0005047">
    <property type="term" value="F:signal recognition particle binding"/>
    <property type="evidence" value="ECO:0007669"/>
    <property type="project" value="TreeGrafter"/>
</dbReference>
<keyword evidence="1 9" id="KW-1003">Cell membrane</keyword>
<evidence type="ECO:0000259" key="10">
    <source>
        <dbReference type="SMART" id="SM00382"/>
    </source>
</evidence>
<organism evidence="13 14">
    <name type="scientific">Victivallis lenta</name>
    <dbReference type="NCBI Taxonomy" id="2606640"/>
    <lineage>
        <taxon>Bacteria</taxon>
        <taxon>Pseudomonadati</taxon>
        <taxon>Lentisphaerota</taxon>
        <taxon>Lentisphaeria</taxon>
        <taxon>Victivallales</taxon>
        <taxon>Victivallaceae</taxon>
        <taxon>Victivallis</taxon>
    </lineage>
</organism>
<dbReference type="GO" id="GO:0005525">
    <property type="term" value="F:GTP binding"/>
    <property type="evidence" value="ECO:0007669"/>
    <property type="project" value="UniProtKB-UniRule"/>
</dbReference>
<dbReference type="InterPro" id="IPR003593">
    <property type="entry name" value="AAA+_ATPase"/>
</dbReference>
<keyword evidence="2 9" id="KW-0963">Cytoplasm</keyword>
<dbReference type="CDD" id="cd17874">
    <property type="entry name" value="FtsY"/>
    <property type="match status" value="1"/>
</dbReference>
<dbReference type="PANTHER" id="PTHR43134:SF1">
    <property type="entry name" value="SIGNAL RECOGNITION PARTICLE RECEPTOR SUBUNIT ALPHA"/>
    <property type="match status" value="1"/>
</dbReference>
<comment type="subcellular location">
    <subcellularLocation>
        <location evidence="9">Cell membrane</location>
        <topology evidence="9">Peripheral membrane protein</topology>
        <orientation evidence="9">Cytoplasmic side</orientation>
    </subcellularLocation>
    <subcellularLocation>
        <location evidence="9">Cytoplasm</location>
    </subcellularLocation>
</comment>